<comment type="caution">
    <text evidence="2">The sequence shown here is derived from an EMBL/GenBank/DDBJ whole genome shotgun (WGS) entry which is preliminary data.</text>
</comment>
<evidence type="ECO:0000313" key="3">
    <source>
        <dbReference type="Proteomes" id="UP001341840"/>
    </source>
</evidence>
<reference evidence="2 3" key="1">
    <citation type="journal article" date="2023" name="Plants (Basel)">
        <title>Bridging the Gap: Combining Genomics and Transcriptomics Approaches to Understand Stylosanthes scabra, an Orphan Legume from the Brazilian Caatinga.</title>
        <authorList>
            <person name="Ferreira-Neto J.R.C."/>
            <person name="da Silva M.D."/>
            <person name="Binneck E."/>
            <person name="de Melo N.F."/>
            <person name="da Silva R.H."/>
            <person name="de Melo A.L.T.M."/>
            <person name="Pandolfi V."/>
            <person name="Bustamante F.O."/>
            <person name="Brasileiro-Vidal A.C."/>
            <person name="Benko-Iseppon A.M."/>
        </authorList>
    </citation>
    <scope>NUCLEOTIDE SEQUENCE [LARGE SCALE GENOMIC DNA]</scope>
    <source>
        <tissue evidence="2">Leaves</tissue>
    </source>
</reference>
<feature type="compositionally biased region" description="Low complexity" evidence="1">
    <location>
        <begin position="12"/>
        <end position="27"/>
    </location>
</feature>
<sequence>MPTAPSQFIHCPSPSSASPRHLSPSSCSRRRLRPFRDLPIRSAGSKSPKHDLVLGIFGYRFSPSFAVFVHSEIFRSDLPDPNHPNTIWYSASSVIDFLHLAPHKPDLVRYIVNRFGCCPFRVTFAAPFQPVVEEVTNDEGGSTTRRVAKATIKKD</sequence>
<organism evidence="2 3">
    <name type="scientific">Stylosanthes scabra</name>
    <dbReference type="NCBI Taxonomy" id="79078"/>
    <lineage>
        <taxon>Eukaryota</taxon>
        <taxon>Viridiplantae</taxon>
        <taxon>Streptophyta</taxon>
        <taxon>Embryophyta</taxon>
        <taxon>Tracheophyta</taxon>
        <taxon>Spermatophyta</taxon>
        <taxon>Magnoliopsida</taxon>
        <taxon>eudicotyledons</taxon>
        <taxon>Gunneridae</taxon>
        <taxon>Pentapetalae</taxon>
        <taxon>rosids</taxon>
        <taxon>fabids</taxon>
        <taxon>Fabales</taxon>
        <taxon>Fabaceae</taxon>
        <taxon>Papilionoideae</taxon>
        <taxon>50 kb inversion clade</taxon>
        <taxon>dalbergioids sensu lato</taxon>
        <taxon>Dalbergieae</taxon>
        <taxon>Pterocarpus clade</taxon>
        <taxon>Stylosanthes</taxon>
    </lineage>
</organism>
<name>A0ABU6Q5B3_9FABA</name>
<accession>A0ABU6Q5B3</accession>
<keyword evidence="3" id="KW-1185">Reference proteome</keyword>
<feature type="region of interest" description="Disordered" evidence="1">
    <location>
        <begin position="1"/>
        <end position="28"/>
    </location>
</feature>
<proteinExistence type="predicted"/>
<protein>
    <submittedName>
        <fullName evidence="2">Uncharacterized protein</fullName>
    </submittedName>
</protein>
<dbReference type="EMBL" id="JASCZI010000014">
    <property type="protein sequence ID" value="MED6106676.1"/>
    <property type="molecule type" value="Genomic_DNA"/>
</dbReference>
<gene>
    <name evidence="2" type="ORF">PIB30_006620</name>
</gene>
<dbReference type="Proteomes" id="UP001341840">
    <property type="component" value="Unassembled WGS sequence"/>
</dbReference>
<evidence type="ECO:0000313" key="2">
    <source>
        <dbReference type="EMBL" id="MED6106676.1"/>
    </source>
</evidence>
<evidence type="ECO:0000256" key="1">
    <source>
        <dbReference type="SAM" id="MobiDB-lite"/>
    </source>
</evidence>